<sequence>MNGEYCSVDEAAIPITDVGFIHADAAYDVVSASRGYIFRLQDHLQRFERSCHSFRLRNPYSAAQTSAILVRLAQLAGTREAYIWWCVTRGAMPEGRERGNPEAYQNCFYAFAIPYLFIADDAMRSRGLDLMVSRQYIRIPGRAVDPAAKNFHWMDMKLALFEARDRGGDFAVLCDADGYLTEAPGANIFLVEAGTIVTPDDGCLEGITRRTTLELAAELGLPARVEPVAAERLRSADEAFITSTAGGIMPVRSVDGVPLGAGGPGTETVRLHNLYWDKRWRGWLGTPVEFRC</sequence>
<dbReference type="GO" id="GO:0008652">
    <property type="term" value="P:amino acid biosynthetic process"/>
    <property type="evidence" value="ECO:0007669"/>
    <property type="project" value="UniProtKB-ARBA"/>
</dbReference>
<evidence type="ECO:0000256" key="18">
    <source>
        <dbReference type="ARBA" id="ARBA00080135"/>
    </source>
</evidence>
<dbReference type="Gene3D" id="3.30.470.10">
    <property type="match status" value="1"/>
</dbReference>
<evidence type="ECO:0000256" key="2">
    <source>
        <dbReference type="ARBA" id="ARBA00003109"/>
    </source>
</evidence>
<dbReference type="Gene3D" id="3.20.10.10">
    <property type="entry name" value="D-amino Acid Aminotransferase, subunit A, domain 2"/>
    <property type="match status" value="1"/>
</dbReference>
<evidence type="ECO:0000256" key="10">
    <source>
        <dbReference type="ARBA" id="ARBA00035633"/>
    </source>
</evidence>
<dbReference type="EC" id="2.6.1.42" evidence="7"/>
<evidence type="ECO:0000256" key="12">
    <source>
        <dbReference type="ARBA" id="ARBA00048212"/>
    </source>
</evidence>
<dbReference type="PANTHER" id="PTHR42743">
    <property type="entry name" value="AMINO-ACID AMINOTRANSFERASE"/>
    <property type="match status" value="1"/>
</dbReference>
<comment type="similarity">
    <text evidence="6">Belongs to the class-IV pyridoxal-phosphate-dependent aminotransferase family.</text>
</comment>
<dbReference type="InterPro" id="IPR043132">
    <property type="entry name" value="BCAT-like_C"/>
</dbReference>
<evidence type="ECO:0000256" key="6">
    <source>
        <dbReference type="ARBA" id="ARBA00009320"/>
    </source>
</evidence>
<keyword evidence="20" id="KW-1185">Reference proteome</keyword>
<keyword evidence="19" id="KW-0032">Aminotransferase</keyword>
<evidence type="ECO:0000256" key="8">
    <source>
        <dbReference type="ARBA" id="ARBA00022898"/>
    </source>
</evidence>
<dbReference type="KEGG" id="kim:G3T16_03625"/>
<evidence type="ECO:0000256" key="9">
    <source>
        <dbReference type="ARBA" id="ARBA00022909"/>
    </source>
</evidence>
<comment type="catalytic activity">
    <reaction evidence="12">
        <text>L-valine + 2-oxoglutarate = 3-methyl-2-oxobutanoate + L-glutamate</text>
        <dbReference type="Rhea" id="RHEA:24813"/>
        <dbReference type="ChEBI" id="CHEBI:11851"/>
        <dbReference type="ChEBI" id="CHEBI:16810"/>
        <dbReference type="ChEBI" id="CHEBI:29985"/>
        <dbReference type="ChEBI" id="CHEBI:57762"/>
        <dbReference type="EC" id="2.6.1.42"/>
    </reaction>
</comment>
<proteinExistence type="inferred from homology"/>
<gene>
    <name evidence="19" type="ORF">G3T16_03625</name>
</gene>
<dbReference type="InterPro" id="IPR036038">
    <property type="entry name" value="Aminotransferase-like"/>
</dbReference>
<comment type="catalytic activity">
    <reaction evidence="15">
        <text>4-amino-4-deoxychorismate = 4-aminobenzoate + pyruvate + H(+)</text>
        <dbReference type="Rhea" id="RHEA:16201"/>
        <dbReference type="ChEBI" id="CHEBI:15361"/>
        <dbReference type="ChEBI" id="CHEBI:15378"/>
        <dbReference type="ChEBI" id="CHEBI:17836"/>
        <dbReference type="ChEBI" id="CHEBI:58406"/>
        <dbReference type="EC" id="4.1.3.38"/>
    </reaction>
</comment>
<dbReference type="Pfam" id="PF01063">
    <property type="entry name" value="Aminotran_4"/>
    <property type="match status" value="1"/>
</dbReference>
<evidence type="ECO:0000256" key="17">
    <source>
        <dbReference type="ARBA" id="ARBA00069174"/>
    </source>
</evidence>
<comment type="function">
    <text evidence="16">Involved in the biosynthesis of p-aminobenzoate (PABA), a precursor of tetrahydrofolate. Converts 4-amino-4-deoxychorismate into 4-aminobenzoate (PABA) and pyruvate.</text>
</comment>
<dbReference type="Proteomes" id="UP000477680">
    <property type="component" value="Chromosome"/>
</dbReference>
<organism evidence="19 20">
    <name type="scientific">Kineobactrum salinum</name>
    <dbReference type="NCBI Taxonomy" id="2708301"/>
    <lineage>
        <taxon>Bacteria</taxon>
        <taxon>Pseudomonadati</taxon>
        <taxon>Pseudomonadota</taxon>
        <taxon>Gammaproteobacteria</taxon>
        <taxon>Cellvibrionales</taxon>
        <taxon>Halieaceae</taxon>
        <taxon>Kineobactrum</taxon>
    </lineage>
</organism>
<evidence type="ECO:0000313" key="20">
    <source>
        <dbReference type="Proteomes" id="UP000477680"/>
    </source>
</evidence>
<evidence type="ECO:0000256" key="16">
    <source>
        <dbReference type="ARBA" id="ARBA00054027"/>
    </source>
</evidence>
<comment type="cofactor">
    <cofactor evidence="1">
        <name>pyridoxal 5'-phosphate</name>
        <dbReference type="ChEBI" id="CHEBI:597326"/>
    </cofactor>
</comment>
<evidence type="ECO:0000256" key="3">
    <source>
        <dbReference type="ARBA" id="ARBA00004824"/>
    </source>
</evidence>
<keyword evidence="19" id="KW-0808">Transferase</keyword>
<comment type="catalytic activity">
    <reaction evidence="14">
        <text>L-leucine + 2-oxoglutarate = 4-methyl-2-oxopentanoate + L-glutamate</text>
        <dbReference type="Rhea" id="RHEA:18321"/>
        <dbReference type="ChEBI" id="CHEBI:16810"/>
        <dbReference type="ChEBI" id="CHEBI:17865"/>
        <dbReference type="ChEBI" id="CHEBI:29985"/>
        <dbReference type="ChEBI" id="CHEBI:57427"/>
        <dbReference type="EC" id="2.6.1.42"/>
    </reaction>
</comment>
<evidence type="ECO:0000256" key="15">
    <source>
        <dbReference type="ARBA" id="ARBA00049529"/>
    </source>
</evidence>
<keyword evidence="8" id="KW-0663">Pyridoxal phosphate</keyword>
<evidence type="ECO:0000256" key="1">
    <source>
        <dbReference type="ARBA" id="ARBA00001933"/>
    </source>
</evidence>
<evidence type="ECO:0000256" key="14">
    <source>
        <dbReference type="ARBA" id="ARBA00049229"/>
    </source>
</evidence>
<accession>A0A6C0U5S2</accession>
<dbReference type="SUPFAM" id="SSF56752">
    <property type="entry name" value="D-aminoacid aminotransferase-like PLP-dependent enzymes"/>
    <property type="match status" value="1"/>
</dbReference>
<name>A0A6C0U5S2_9GAMM</name>
<comment type="pathway">
    <text evidence="4">Amino-acid biosynthesis; L-valine biosynthesis; L-valine from pyruvate: step 4/4.</text>
</comment>
<dbReference type="FunFam" id="3.20.10.10:FF:000002">
    <property type="entry name" value="D-alanine aminotransferase"/>
    <property type="match status" value="1"/>
</dbReference>
<comment type="function">
    <text evidence="2">Acts on leucine, isoleucine and valine.</text>
</comment>
<evidence type="ECO:0000256" key="11">
    <source>
        <dbReference type="ARBA" id="ARBA00035676"/>
    </source>
</evidence>
<comment type="pathway">
    <text evidence="3">Amino-acid biosynthesis; L-isoleucine biosynthesis; L-isoleucine from 2-oxobutanoate: step 4/4.</text>
</comment>
<comment type="catalytic activity">
    <reaction evidence="13">
        <text>L-isoleucine + 2-oxoglutarate = (S)-3-methyl-2-oxopentanoate + L-glutamate</text>
        <dbReference type="Rhea" id="RHEA:24801"/>
        <dbReference type="ChEBI" id="CHEBI:16810"/>
        <dbReference type="ChEBI" id="CHEBI:29985"/>
        <dbReference type="ChEBI" id="CHEBI:35146"/>
        <dbReference type="ChEBI" id="CHEBI:58045"/>
        <dbReference type="EC" id="2.6.1.42"/>
    </reaction>
</comment>
<dbReference type="GO" id="GO:0046656">
    <property type="term" value="P:folic acid biosynthetic process"/>
    <property type="evidence" value="ECO:0007669"/>
    <property type="project" value="UniProtKB-KW"/>
</dbReference>
<dbReference type="PANTHER" id="PTHR42743:SF11">
    <property type="entry name" value="AMINODEOXYCHORISMATE LYASE"/>
    <property type="match status" value="1"/>
</dbReference>
<dbReference type="InterPro" id="IPR043131">
    <property type="entry name" value="BCAT-like_N"/>
</dbReference>
<keyword evidence="9" id="KW-0289">Folate biosynthesis</keyword>
<evidence type="ECO:0000256" key="13">
    <source>
        <dbReference type="ARBA" id="ARBA00048798"/>
    </source>
</evidence>
<evidence type="ECO:0000313" key="19">
    <source>
        <dbReference type="EMBL" id="QIB67520.1"/>
    </source>
</evidence>
<reference evidence="19 20" key="1">
    <citation type="submission" date="2020-02" db="EMBL/GenBank/DDBJ databases">
        <title>Genome sequencing for Kineobactrum sp. M2.</title>
        <authorList>
            <person name="Park S.-J."/>
        </authorList>
    </citation>
    <scope>NUCLEOTIDE SEQUENCE [LARGE SCALE GENOMIC DNA]</scope>
    <source>
        <strain evidence="19 20">M2</strain>
    </source>
</reference>
<evidence type="ECO:0000256" key="5">
    <source>
        <dbReference type="ARBA" id="ARBA00005072"/>
    </source>
</evidence>
<dbReference type="InterPro" id="IPR001544">
    <property type="entry name" value="Aminotrans_IV"/>
</dbReference>
<dbReference type="AlphaFoldDB" id="A0A6C0U5S2"/>
<comment type="pathway">
    <text evidence="10">Cofactor biosynthesis; tetrahydrofolate biosynthesis; 4-aminobenzoate from chorismate: step 2/2.</text>
</comment>
<comment type="pathway">
    <text evidence="5">Amino-acid biosynthesis; L-leucine biosynthesis; L-leucine from 3-methyl-2-oxobutanoate: step 4/4.</text>
</comment>
<evidence type="ECO:0000256" key="4">
    <source>
        <dbReference type="ARBA" id="ARBA00004931"/>
    </source>
</evidence>
<dbReference type="InterPro" id="IPR050571">
    <property type="entry name" value="Class-IV_PLP-Dep_Aminotrnsfr"/>
</dbReference>
<dbReference type="GO" id="GO:0008696">
    <property type="term" value="F:4-amino-4-deoxychorismate lyase activity"/>
    <property type="evidence" value="ECO:0007669"/>
    <property type="project" value="UniProtKB-EC"/>
</dbReference>
<dbReference type="EMBL" id="CP048711">
    <property type="protein sequence ID" value="QIB67520.1"/>
    <property type="molecule type" value="Genomic_DNA"/>
</dbReference>
<evidence type="ECO:0000256" key="7">
    <source>
        <dbReference type="ARBA" id="ARBA00013053"/>
    </source>
</evidence>
<protein>
    <recommendedName>
        <fullName evidence="17">Aminodeoxychorismate lyase</fullName>
        <ecNumber evidence="7">2.6.1.42</ecNumber>
        <ecNumber evidence="11">4.1.3.38</ecNumber>
    </recommendedName>
    <alternativeName>
        <fullName evidence="18">4-amino-4-deoxychorismate lyase</fullName>
    </alternativeName>
</protein>
<dbReference type="EC" id="4.1.3.38" evidence="11"/>
<dbReference type="GO" id="GO:0004084">
    <property type="term" value="F:branched-chain-amino-acid transaminase activity"/>
    <property type="evidence" value="ECO:0007669"/>
    <property type="project" value="UniProtKB-EC"/>
</dbReference>